<gene>
    <name evidence="5" type="ORF">IAA60_01400</name>
</gene>
<evidence type="ECO:0000256" key="1">
    <source>
        <dbReference type="ARBA" id="ARBA00022737"/>
    </source>
</evidence>
<feature type="chain" id="PRO_5039359657" evidence="3">
    <location>
        <begin position="26"/>
        <end position="458"/>
    </location>
</feature>
<dbReference type="InterPro" id="IPR051465">
    <property type="entry name" value="Cell_Envelope_Struct_Comp"/>
</dbReference>
<dbReference type="PANTHER" id="PTHR43308">
    <property type="entry name" value="OUTER MEMBRANE PROTEIN ALPHA-RELATED"/>
    <property type="match status" value="1"/>
</dbReference>
<dbReference type="AlphaFoldDB" id="A0A9D1H1I6"/>
<dbReference type="PROSITE" id="PS51272">
    <property type="entry name" value="SLH"/>
    <property type="match status" value="2"/>
</dbReference>
<name>A0A9D1H1I6_9FIRM</name>
<dbReference type="Proteomes" id="UP000824165">
    <property type="component" value="Unassembled WGS sequence"/>
</dbReference>
<evidence type="ECO:0000259" key="4">
    <source>
        <dbReference type="PROSITE" id="PS51272"/>
    </source>
</evidence>
<feature type="domain" description="SLH" evidence="4">
    <location>
        <begin position="144"/>
        <end position="207"/>
    </location>
</feature>
<feature type="domain" description="SLH" evidence="4">
    <location>
        <begin position="24"/>
        <end position="87"/>
    </location>
</feature>
<dbReference type="InterPro" id="IPR036514">
    <property type="entry name" value="SGNH_hydro_sf"/>
</dbReference>
<proteinExistence type="predicted"/>
<dbReference type="SUPFAM" id="SSF52266">
    <property type="entry name" value="SGNH hydrolase"/>
    <property type="match status" value="1"/>
</dbReference>
<dbReference type="Pfam" id="PF00395">
    <property type="entry name" value="SLH"/>
    <property type="match status" value="3"/>
</dbReference>
<feature type="signal peptide" evidence="3">
    <location>
        <begin position="1"/>
        <end position="25"/>
    </location>
</feature>
<feature type="compositionally biased region" description="Low complexity" evidence="2">
    <location>
        <begin position="200"/>
        <end position="210"/>
    </location>
</feature>
<evidence type="ECO:0000256" key="3">
    <source>
        <dbReference type="SAM" id="SignalP"/>
    </source>
</evidence>
<feature type="compositionally biased region" description="Low complexity" evidence="2">
    <location>
        <begin position="218"/>
        <end position="238"/>
    </location>
</feature>
<dbReference type="InterPro" id="IPR001119">
    <property type="entry name" value="SLH_dom"/>
</dbReference>
<keyword evidence="1" id="KW-0677">Repeat</keyword>
<protein>
    <submittedName>
        <fullName evidence="5">S-layer homology domain-containing protein</fullName>
    </submittedName>
</protein>
<dbReference type="Gene3D" id="3.40.50.1110">
    <property type="entry name" value="SGNH hydrolase"/>
    <property type="match status" value="1"/>
</dbReference>
<feature type="region of interest" description="Disordered" evidence="2">
    <location>
        <begin position="200"/>
        <end position="250"/>
    </location>
</feature>
<accession>A0A9D1H1I6</accession>
<evidence type="ECO:0000313" key="6">
    <source>
        <dbReference type="Proteomes" id="UP000824165"/>
    </source>
</evidence>
<comment type="caution">
    <text evidence="5">The sequence shown here is derived from an EMBL/GenBank/DDBJ whole genome shotgun (WGS) entry which is preliminary data.</text>
</comment>
<dbReference type="PANTHER" id="PTHR43308:SF5">
    <property type="entry name" value="S-LAYER PROTEIN _ PEPTIDOGLYCAN ENDO-BETA-N-ACETYLGLUCOSAMINIDASE"/>
    <property type="match status" value="1"/>
</dbReference>
<sequence length="458" mass="49123">MKKIIAAALSAAVAVSALTFVSVSAADYTDVSESDWFFAAVNAATEHSWFAGYEDNSFKPQNSITRAEAAKVLVSYKYGGVLPDAQNAYPDVSGAEWYAPFVNISGAEDIIPSGDEFLPAEPITREDTVVGMLKVLGIAPSDTAEGFADDGEISDYAIGYVKAARKEGVIDGYNDGSFGPARPVTRAEFAQILMNGYSAVSSSPTSSPIPTATPSPSPEATAAASPTATPAPTADPNATPTPSPSPVPITESFKEKSIYIMGDNMLGQNKGWLQPVKDDLAPESMTDKASGTYTFSTVNSNTYANALSSVPEGTDYLIIMGGRYEWENSRPIGDETSVVDSEFTGAFRSFINAAKLRLPDTSLIIVTPPNIANSKTGFTEGGIYNTRGLSIADYAERMRMICEETDTLMIDLNSECWSVSDMRNYLKEENMSMLVMNEDGISRVAELMTEHLIEINKK</sequence>
<reference evidence="5" key="1">
    <citation type="submission" date="2020-10" db="EMBL/GenBank/DDBJ databases">
        <authorList>
            <person name="Gilroy R."/>
        </authorList>
    </citation>
    <scope>NUCLEOTIDE SEQUENCE</scope>
    <source>
        <strain evidence="5">CHK181-108</strain>
    </source>
</reference>
<reference evidence="5" key="2">
    <citation type="journal article" date="2021" name="PeerJ">
        <title>Extensive microbial diversity within the chicken gut microbiome revealed by metagenomics and culture.</title>
        <authorList>
            <person name="Gilroy R."/>
            <person name="Ravi A."/>
            <person name="Getino M."/>
            <person name="Pursley I."/>
            <person name="Horton D.L."/>
            <person name="Alikhan N.F."/>
            <person name="Baker D."/>
            <person name="Gharbi K."/>
            <person name="Hall N."/>
            <person name="Watson M."/>
            <person name="Adriaenssens E.M."/>
            <person name="Foster-Nyarko E."/>
            <person name="Jarju S."/>
            <person name="Secka A."/>
            <person name="Antonio M."/>
            <person name="Oren A."/>
            <person name="Chaudhuri R.R."/>
            <person name="La Ragione R."/>
            <person name="Hildebrand F."/>
            <person name="Pallen M.J."/>
        </authorList>
    </citation>
    <scope>NUCLEOTIDE SEQUENCE</scope>
    <source>
        <strain evidence="5">CHK181-108</strain>
    </source>
</reference>
<evidence type="ECO:0000313" key="5">
    <source>
        <dbReference type="EMBL" id="HIT84538.1"/>
    </source>
</evidence>
<evidence type="ECO:0000256" key="2">
    <source>
        <dbReference type="SAM" id="MobiDB-lite"/>
    </source>
</evidence>
<keyword evidence="3" id="KW-0732">Signal</keyword>
<organism evidence="5 6">
    <name type="scientific">Candidatus Ornithomonoglobus intestinigallinarum</name>
    <dbReference type="NCBI Taxonomy" id="2840894"/>
    <lineage>
        <taxon>Bacteria</taxon>
        <taxon>Bacillati</taxon>
        <taxon>Bacillota</taxon>
        <taxon>Clostridia</taxon>
        <taxon>Candidatus Ornithomonoglobus</taxon>
    </lineage>
</organism>
<dbReference type="EMBL" id="DVLU01000011">
    <property type="protein sequence ID" value="HIT84538.1"/>
    <property type="molecule type" value="Genomic_DNA"/>
</dbReference>